<protein>
    <submittedName>
        <fullName evidence="13">Cation diffusion facilitator family transporter</fullName>
    </submittedName>
</protein>
<evidence type="ECO:0000256" key="2">
    <source>
        <dbReference type="ARBA" id="ARBA00008873"/>
    </source>
</evidence>
<dbReference type="InterPro" id="IPR050681">
    <property type="entry name" value="CDF/SLC30A"/>
</dbReference>
<feature type="domain" description="Cation efflux protein transmembrane" evidence="11">
    <location>
        <begin position="51"/>
        <end position="236"/>
    </location>
</feature>
<keyword evidence="4 10" id="KW-0812">Transmembrane</keyword>
<evidence type="ECO:0000313" key="14">
    <source>
        <dbReference type="Proteomes" id="UP000463975"/>
    </source>
</evidence>
<dbReference type="GO" id="GO:0005385">
    <property type="term" value="F:zinc ion transmembrane transporter activity"/>
    <property type="evidence" value="ECO:0007669"/>
    <property type="project" value="TreeGrafter"/>
</dbReference>
<dbReference type="InterPro" id="IPR027470">
    <property type="entry name" value="Cation_efflux_CTD"/>
</dbReference>
<keyword evidence="5" id="KW-0864">Zinc transport</keyword>
<feature type="transmembrane region" description="Helical" evidence="10">
    <location>
        <begin position="183"/>
        <end position="205"/>
    </location>
</feature>
<dbReference type="SUPFAM" id="SSF160240">
    <property type="entry name" value="Cation efflux protein cytoplasmic domain-like"/>
    <property type="match status" value="1"/>
</dbReference>
<dbReference type="SUPFAM" id="SSF161111">
    <property type="entry name" value="Cation efflux protein transmembrane domain-like"/>
    <property type="match status" value="1"/>
</dbReference>
<evidence type="ECO:0000313" key="13">
    <source>
        <dbReference type="EMBL" id="QHI95208.1"/>
    </source>
</evidence>
<keyword evidence="8 10" id="KW-0472">Membrane</keyword>
<dbReference type="InterPro" id="IPR027469">
    <property type="entry name" value="Cation_efflux_TMD_sf"/>
</dbReference>
<evidence type="ECO:0000256" key="1">
    <source>
        <dbReference type="ARBA" id="ARBA00004141"/>
    </source>
</evidence>
<keyword evidence="3" id="KW-0813">Transport</keyword>
<organism evidence="13 14">
    <name type="scientific">Aristophania vespae</name>
    <dbReference type="NCBI Taxonomy" id="2697033"/>
    <lineage>
        <taxon>Bacteria</taxon>
        <taxon>Pseudomonadati</taxon>
        <taxon>Pseudomonadota</taxon>
        <taxon>Alphaproteobacteria</taxon>
        <taxon>Acetobacterales</taxon>
        <taxon>Acetobacteraceae</taxon>
        <taxon>Aristophania</taxon>
    </lineage>
</organism>
<evidence type="ECO:0000256" key="4">
    <source>
        <dbReference type="ARBA" id="ARBA00022692"/>
    </source>
</evidence>
<keyword evidence="14" id="KW-1185">Reference proteome</keyword>
<dbReference type="Proteomes" id="UP000463975">
    <property type="component" value="Chromosome"/>
</dbReference>
<proteinExistence type="inferred from homology"/>
<gene>
    <name evidence="13" type="ORF">GT348_01965</name>
</gene>
<dbReference type="Pfam" id="PF01545">
    <property type="entry name" value="Cation_efflux"/>
    <property type="match status" value="1"/>
</dbReference>
<feature type="compositionally biased region" description="Basic residues" evidence="9">
    <location>
        <begin position="27"/>
        <end position="36"/>
    </location>
</feature>
<feature type="region of interest" description="Disordered" evidence="9">
    <location>
        <begin position="1"/>
        <end position="36"/>
    </location>
</feature>
<dbReference type="InterPro" id="IPR036837">
    <property type="entry name" value="Cation_efflux_CTD_sf"/>
</dbReference>
<keyword evidence="5" id="KW-0862">Zinc</keyword>
<evidence type="ECO:0000256" key="3">
    <source>
        <dbReference type="ARBA" id="ARBA00022448"/>
    </source>
</evidence>
<evidence type="ECO:0000256" key="8">
    <source>
        <dbReference type="ARBA" id="ARBA00023136"/>
    </source>
</evidence>
<evidence type="ECO:0000256" key="5">
    <source>
        <dbReference type="ARBA" id="ARBA00022906"/>
    </source>
</evidence>
<dbReference type="PANTHER" id="PTHR11562">
    <property type="entry name" value="CATION EFFLUX PROTEIN/ ZINC TRANSPORTER"/>
    <property type="match status" value="1"/>
</dbReference>
<feature type="domain" description="Cation efflux protein cytoplasmic" evidence="12">
    <location>
        <begin position="246"/>
        <end position="327"/>
    </location>
</feature>
<keyword evidence="7" id="KW-0406">Ion transport</keyword>
<dbReference type="RefSeq" id="WP_160618286.1">
    <property type="nucleotide sequence ID" value="NZ_CP047652.1"/>
</dbReference>
<evidence type="ECO:0000259" key="12">
    <source>
        <dbReference type="Pfam" id="PF16916"/>
    </source>
</evidence>
<accession>A0A6P1NCE9</accession>
<dbReference type="GO" id="GO:0005886">
    <property type="term" value="C:plasma membrane"/>
    <property type="evidence" value="ECO:0007669"/>
    <property type="project" value="TreeGrafter"/>
</dbReference>
<evidence type="ECO:0000256" key="10">
    <source>
        <dbReference type="SAM" id="Phobius"/>
    </source>
</evidence>
<comment type="similarity">
    <text evidence="2">Belongs to the cation diffusion facilitator (CDF) transporter (TC 2.A.4) family. SLC30A subfamily.</text>
</comment>
<dbReference type="Pfam" id="PF16916">
    <property type="entry name" value="ZT_dimer"/>
    <property type="match status" value="1"/>
</dbReference>
<dbReference type="PANTHER" id="PTHR11562:SF17">
    <property type="entry name" value="RE54080P-RELATED"/>
    <property type="match status" value="1"/>
</dbReference>
<dbReference type="Gene3D" id="1.20.1510.10">
    <property type="entry name" value="Cation efflux protein transmembrane domain"/>
    <property type="match status" value="1"/>
</dbReference>
<evidence type="ECO:0000256" key="7">
    <source>
        <dbReference type="ARBA" id="ARBA00023065"/>
    </source>
</evidence>
<feature type="transmembrane region" description="Helical" evidence="10">
    <location>
        <begin position="211"/>
        <end position="232"/>
    </location>
</feature>
<comment type="subcellular location">
    <subcellularLocation>
        <location evidence="1">Membrane</location>
        <topology evidence="1">Multi-pass membrane protein</topology>
    </subcellularLocation>
</comment>
<feature type="compositionally biased region" description="Basic residues" evidence="9">
    <location>
        <begin position="1"/>
        <end position="18"/>
    </location>
</feature>
<dbReference type="EMBL" id="CP047652">
    <property type="protein sequence ID" value="QHI95208.1"/>
    <property type="molecule type" value="Genomic_DNA"/>
</dbReference>
<dbReference type="NCBIfam" id="TIGR01297">
    <property type="entry name" value="CDF"/>
    <property type="match status" value="1"/>
</dbReference>
<dbReference type="KEGG" id="bomb:GT348_01965"/>
<evidence type="ECO:0000256" key="6">
    <source>
        <dbReference type="ARBA" id="ARBA00022989"/>
    </source>
</evidence>
<name>A0A6P1NCE9_9PROT</name>
<reference evidence="13 14" key="1">
    <citation type="submission" date="2020-01" db="EMBL/GenBank/DDBJ databases">
        <title>Genome sequencing of strain KACC 21507.</title>
        <authorList>
            <person name="Heo J."/>
            <person name="Kim S.-J."/>
            <person name="Kim J.-S."/>
            <person name="Hong S.-B."/>
            <person name="Kwon S.-W."/>
        </authorList>
    </citation>
    <scope>NUCLEOTIDE SEQUENCE [LARGE SCALE GENOMIC DNA]</scope>
    <source>
        <strain evidence="13 14">KACC 21507</strain>
    </source>
</reference>
<sequence>MSHHSHSKDHNHHHGHDHHAHDEHSHEGHHHGGFGHHHVHAPDSFGAVFAIGIALNSAYVIAETIWGVWAHSLSLLADAGHNLSDILGLAAAWFAQILAKRAPSGRFTYGLKRATILTALGNAVILLLVTGGIVWEAILHLITPDTVHGPTVSLVAFIGIIVNGLTAWLFVKGSKHDLNMRGAFLHMASDAVMALSVVIAGFAISWTGFNIIDPIVSLIVSFAIIWATWSLLTQSLNLALDGVPASINTEEVANALKELPEIADLHHLHIWPMSTTETALTVHIVPETIVPEPSAHQLIKQTRQIINQANELLRKRFAIQHPTFQIEDRTPHCLNENCEPLNETHHSHSH</sequence>
<feature type="transmembrane region" description="Helical" evidence="10">
    <location>
        <begin position="120"/>
        <end position="142"/>
    </location>
</feature>
<keyword evidence="6 10" id="KW-1133">Transmembrane helix</keyword>
<dbReference type="AlphaFoldDB" id="A0A6P1NCE9"/>
<dbReference type="InterPro" id="IPR002524">
    <property type="entry name" value="Cation_efflux"/>
</dbReference>
<evidence type="ECO:0000256" key="9">
    <source>
        <dbReference type="SAM" id="MobiDB-lite"/>
    </source>
</evidence>
<dbReference type="InterPro" id="IPR058533">
    <property type="entry name" value="Cation_efflux_TM"/>
</dbReference>
<feature type="transmembrane region" description="Helical" evidence="10">
    <location>
        <begin position="45"/>
        <end position="69"/>
    </location>
</feature>
<evidence type="ECO:0000259" key="11">
    <source>
        <dbReference type="Pfam" id="PF01545"/>
    </source>
</evidence>
<feature type="transmembrane region" description="Helical" evidence="10">
    <location>
        <begin position="154"/>
        <end position="171"/>
    </location>
</feature>